<dbReference type="AlphaFoldDB" id="A0A1R1L6N8"/>
<dbReference type="STRING" id="554083.BKD30_13850"/>
<evidence type="ECO:0000313" key="1">
    <source>
        <dbReference type="EMBL" id="OMH23215.1"/>
    </source>
</evidence>
<evidence type="ECO:0000313" key="2">
    <source>
        <dbReference type="Proteomes" id="UP000187085"/>
    </source>
</evidence>
<keyword evidence="2" id="KW-1185">Reference proteome</keyword>
<dbReference type="EMBL" id="MRDE01000078">
    <property type="protein sequence ID" value="OMH23215.1"/>
    <property type="molecule type" value="Genomic_DNA"/>
</dbReference>
<accession>A0A1R1L6N8</accession>
<comment type="caution">
    <text evidence="1">The sequence shown here is derived from an EMBL/GenBank/DDBJ whole genome shotgun (WGS) entry which is preliminary data.</text>
</comment>
<reference evidence="1 2" key="1">
    <citation type="submission" date="2016-12" db="EMBL/GenBank/DDBJ databases">
        <title>Draft genome of Tersicoccus phoenicis 1P05MA.</title>
        <authorList>
            <person name="Nakajima Y."/>
            <person name="Yoshizawa S."/>
            <person name="Nakamura K."/>
            <person name="Ogura Y."/>
            <person name="Hayashi T."/>
            <person name="Kogure K."/>
        </authorList>
    </citation>
    <scope>NUCLEOTIDE SEQUENCE [LARGE SCALE GENOMIC DNA]</scope>
    <source>
        <strain evidence="1 2">1p05MA</strain>
    </source>
</reference>
<gene>
    <name evidence="1" type="ORF">BKD30_13850</name>
</gene>
<protein>
    <submittedName>
        <fullName evidence="1">Uncharacterized protein</fullName>
    </submittedName>
</protein>
<name>A0A1R1L6N8_9MICC</name>
<dbReference type="Proteomes" id="UP000187085">
    <property type="component" value="Unassembled WGS sequence"/>
</dbReference>
<proteinExistence type="predicted"/>
<sequence>MDAVEAWHAVRMEWTDDVSRGAWIGERTRWGSTVTGTVPAGYPMYARVFHPVPVSWVATDPEQIAAMPVPPERPDELRDAPRYTEEQWTWARAAEALGTTMHATARIGSAIDVDSTLVGGTREAISAVARSAAVEALVVRPDDDLSAFADHVDG</sequence>
<organism evidence="1 2">
    <name type="scientific">Tersicoccus phoenicis</name>
    <dbReference type="NCBI Taxonomy" id="554083"/>
    <lineage>
        <taxon>Bacteria</taxon>
        <taxon>Bacillati</taxon>
        <taxon>Actinomycetota</taxon>
        <taxon>Actinomycetes</taxon>
        <taxon>Micrococcales</taxon>
        <taxon>Micrococcaceae</taxon>
        <taxon>Tersicoccus</taxon>
    </lineage>
</organism>